<accession>A0A1H8DP49</accession>
<dbReference type="PIRSF" id="PIRSF002599">
    <property type="entry name" value="Cold_shock_A"/>
    <property type="match status" value="1"/>
</dbReference>
<dbReference type="STRING" id="1121117.SAMN02745977_00375"/>
<protein>
    <submittedName>
        <fullName evidence="2">Uncharacterized membrane protein YsdA, DUF1294 family</fullName>
    </submittedName>
</protein>
<keyword evidence="1" id="KW-0472">Membrane</keyword>
<dbReference type="GO" id="GO:0003676">
    <property type="term" value="F:nucleic acid binding"/>
    <property type="evidence" value="ECO:0007669"/>
    <property type="project" value="InterPro"/>
</dbReference>
<keyword evidence="1" id="KW-1133">Transmembrane helix</keyword>
<name>A0A1H8DP49_9BURK</name>
<dbReference type="RefSeq" id="WP_091813157.1">
    <property type="nucleotide sequence ID" value="NZ_FOCW01000001.1"/>
</dbReference>
<keyword evidence="3" id="KW-1185">Reference proteome</keyword>
<evidence type="ECO:0000313" key="2">
    <source>
        <dbReference type="EMBL" id="SEN08338.1"/>
    </source>
</evidence>
<evidence type="ECO:0000313" key="3">
    <source>
        <dbReference type="Proteomes" id="UP000199531"/>
    </source>
</evidence>
<sequence length="95" mass="10557">MTLARWLVVVYVSASLCAFIAYAWDKAAARAGNQRIPESFLHLLAVIGGWPGAWLAQQLFRHKTVKQPFRSIFWLTVLLNLAAVAGVLYWLAQGG</sequence>
<dbReference type="InterPro" id="IPR010718">
    <property type="entry name" value="DUF1294"/>
</dbReference>
<dbReference type="AlphaFoldDB" id="A0A1H8DP49"/>
<organism evidence="2 3">
    <name type="scientific">Brachymonas denitrificans DSM 15123</name>
    <dbReference type="NCBI Taxonomy" id="1121117"/>
    <lineage>
        <taxon>Bacteria</taxon>
        <taxon>Pseudomonadati</taxon>
        <taxon>Pseudomonadota</taxon>
        <taxon>Betaproteobacteria</taxon>
        <taxon>Burkholderiales</taxon>
        <taxon>Comamonadaceae</taxon>
        <taxon>Brachymonas</taxon>
    </lineage>
</organism>
<feature type="transmembrane region" description="Helical" evidence="1">
    <location>
        <begin position="72"/>
        <end position="92"/>
    </location>
</feature>
<keyword evidence="1" id="KW-0812">Transmembrane</keyword>
<reference evidence="2 3" key="1">
    <citation type="submission" date="2016-10" db="EMBL/GenBank/DDBJ databases">
        <authorList>
            <person name="de Groot N.N."/>
        </authorList>
    </citation>
    <scope>NUCLEOTIDE SEQUENCE [LARGE SCALE GENOMIC DNA]</scope>
    <source>
        <strain evidence="2 3">DSM 15123</strain>
    </source>
</reference>
<dbReference type="Pfam" id="PF06961">
    <property type="entry name" value="DUF1294"/>
    <property type="match status" value="1"/>
</dbReference>
<feature type="transmembrane region" description="Helical" evidence="1">
    <location>
        <begin position="39"/>
        <end position="60"/>
    </location>
</feature>
<dbReference type="Proteomes" id="UP000199531">
    <property type="component" value="Unassembled WGS sequence"/>
</dbReference>
<dbReference type="InterPro" id="IPR012156">
    <property type="entry name" value="Cold_shock_CspA"/>
</dbReference>
<dbReference type="OrthoDB" id="72963at2"/>
<proteinExistence type="predicted"/>
<gene>
    <name evidence="2" type="ORF">SAMN02745977_00375</name>
</gene>
<dbReference type="EMBL" id="FOCW01000001">
    <property type="protein sequence ID" value="SEN08338.1"/>
    <property type="molecule type" value="Genomic_DNA"/>
</dbReference>
<evidence type="ECO:0000256" key="1">
    <source>
        <dbReference type="SAM" id="Phobius"/>
    </source>
</evidence>